<gene>
    <name evidence="5" type="primary">CDKN1A</name>
    <name evidence="5" type="ORF">N1851_013927</name>
</gene>
<sequence length="179" mass="19957">MASQATPTAVASAVVCESEAFLLRGVDALTLKTLGPVRRNLFGPVDHRQLQQDFQMLLAVSVDSAKRRWGFDFQSDRPEFTATPAVEWEELRYEEVPAFYRGCTLRTRSPAAKRSSSESSLGERSPPSCSSGSGDEYLEVTTRGRYSVQLAGKRKQATMTDYFRVKKTKLVHSKGSQRL</sequence>
<dbReference type="Gene3D" id="4.10.365.10">
    <property type="entry name" value="p27"/>
    <property type="match status" value="1"/>
</dbReference>
<feature type="compositionally biased region" description="Low complexity" evidence="3">
    <location>
        <begin position="110"/>
        <end position="128"/>
    </location>
</feature>
<name>A0AA47P378_MERPO</name>
<reference evidence="5" key="1">
    <citation type="journal article" date="2023" name="Front. Mar. Sci.">
        <title>A new Merluccius polli reference genome to investigate the effects of global change in West African waters.</title>
        <authorList>
            <person name="Mateo J.L."/>
            <person name="Blanco-Fernandez C."/>
            <person name="Garcia-Vazquez E."/>
            <person name="Machado-Schiaffino G."/>
        </authorList>
    </citation>
    <scope>NUCLEOTIDE SEQUENCE</scope>
    <source>
        <strain evidence="5">C29</strain>
        <tissue evidence="5">Fin</tissue>
    </source>
</reference>
<dbReference type="PANTHER" id="PTHR46778">
    <property type="entry name" value="CYCLIN-DEPENDENT KINASE INHIBITOR 1-RELATED"/>
    <property type="match status" value="1"/>
</dbReference>
<evidence type="ECO:0000259" key="4">
    <source>
        <dbReference type="Pfam" id="PF02234"/>
    </source>
</evidence>
<evidence type="ECO:0000313" key="6">
    <source>
        <dbReference type="Proteomes" id="UP001174136"/>
    </source>
</evidence>
<dbReference type="AlphaFoldDB" id="A0AA47P378"/>
<dbReference type="EMBL" id="JAOPHQ010002560">
    <property type="protein sequence ID" value="KAK0146720.1"/>
    <property type="molecule type" value="Genomic_DNA"/>
</dbReference>
<feature type="domain" description="Cyclin-dependent kinase inhibitor" evidence="4">
    <location>
        <begin position="40"/>
        <end position="90"/>
    </location>
</feature>
<evidence type="ECO:0000256" key="1">
    <source>
        <dbReference type="ARBA" id="ARBA00006726"/>
    </source>
</evidence>
<dbReference type="Proteomes" id="UP001174136">
    <property type="component" value="Unassembled WGS sequence"/>
</dbReference>
<dbReference type="Pfam" id="PF02234">
    <property type="entry name" value="CDI"/>
    <property type="match status" value="1"/>
</dbReference>
<organism evidence="5 6">
    <name type="scientific">Merluccius polli</name>
    <name type="common">Benguela hake</name>
    <name type="synonym">Merluccius cadenati</name>
    <dbReference type="NCBI Taxonomy" id="89951"/>
    <lineage>
        <taxon>Eukaryota</taxon>
        <taxon>Metazoa</taxon>
        <taxon>Chordata</taxon>
        <taxon>Craniata</taxon>
        <taxon>Vertebrata</taxon>
        <taxon>Euteleostomi</taxon>
        <taxon>Actinopterygii</taxon>
        <taxon>Neopterygii</taxon>
        <taxon>Teleostei</taxon>
        <taxon>Neoteleostei</taxon>
        <taxon>Acanthomorphata</taxon>
        <taxon>Zeiogadaria</taxon>
        <taxon>Gadariae</taxon>
        <taxon>Gadiformes</taxon>
        <taxon>Gadoidei</taxon>
        <taxon>Merlucciidae</taxon>
        <taxon>Merluccius</taxon>
    </lineage>
</organism>
<dbReference type="PANTHER" id="PTHR46778:SF2">
    <property type="entry name" value="CYCLIN-DEPENDENT KINASE INHIBITOR DOMAIN-CONTAINING PROTEIN"/>
    <property type="match status" value="1"/>
</dbReference>
<comment type="similarity">
    <text evidence="1">Belongs to the CDI family.</text>
</comment>
<dbReference type="InterPro" id="IPR044898">
    <property type="entry name" value="CDI_dom_sf"/>
</dbReference>
<evidence type="ECO:0000313" key="5">
    <source>
        <dbReference type="EMBL" id="KAK0146720.1"/>
    </source>
</evidence>
<keyword evidence="2" id="KW-0649">Protein kinase inhibitor</keyword>
<keyword evidence="6" id="KW-1185">Reference proteome</keyword>
<dbReference type="GO" id="GO:0005634">
    <property type="term" value="C:nucleus"/>
    <property type="evidence" value="ECO:0007669"/>
    <property type="project" value="InterPro"/>
</dbReference>
<evidence type="ECO:0000256" key="2">
    <source>
        <dbReference type="ARBA" id="ARBA00023013"/>
    </source>
</evidence>
<protein>
    <submittedName>
        <fullName evidence="5">Cyclin-dependent kinase inhibitor 1</fullName>
    </submittedName>
</protein>
<dbReference type="GO" id="GO:0007346">
    <property type="term" value="P:regulation of mitotic cell cycle"/>
    <property type="evidence" value="ECO:0007669"/>
    <property type="project" value="InterPro"/>
</dbReference>
<accession>A0AA47P378</accession>
<proteinExistence type="inferred from homology"/>
<dbReference type="GO" id="GO:0072331">
    <property type="term" value="P:signal transduction by p53 class mediator"/>
    <property type="evidence" value="ECO:0007669"/>
    <property type="project" value="InterPro"/>
</dbReference>
<feature type="region of interest" description="Disordered" evidence="3">
    <location>
        <begin position="110"/>
        <end position="137"/>
    </location>
</feature>
<dbReference type="InterPro" id="IPR003175">
    <property type="entry name" value="CDI_dom"/>
</dbReference>
<evidence type="ECO:0000256" key="3">
    <source>
        <dbReference type="SAM" id="MobiDB-lite"/>
    </source>
</evidence>
<dbReference type="InterPro" id="IPR029841">
    <property type="entry name" value="CDKN1A"/>
</dbReference>
<comment type="caution">
    <text evidence="5">The sequence shown here is derived from an EMBL/GenBank/DDBJ whole genome shotgun (WGS) entry which is preliminary data.</text>
</comment>
<dbReference type="GO" id="GO:0004861">
    <property type="term" value="F:cyclin-dependent protein serine/threonine kinase inhibitor activity"/>
    <property type="evidence" value="ECO:0007669"/>
    <property type="project" value="InterPro"/>
</dbReference>